<keyword evidence="8" id="KW-0418">Kinase</keyword>
<keyword evidence="9" id="KW-0067">ATP-binding</keyword>
<evidence type="ECO:0000256" key="8">
    <source>
        <dbReference type="ARBA" id="ARBA00022777"/>
    </source>
</evidence>
<evidence type="ECO:0000256" key="7">
    <source>
        <dbReference type="ARBA" id="ARBA00022741"/>
    </source>
</evidence>
<dbReference type="InterPro" id="IPR000780">
    <property type="entry name" value="CheR_MeTrfase"/>
</dbReference>
<feature type="active site" evidence="10">
    <location>
        <position position="96"/>
    </location>
</feature>
<dbReference type="Pfam" id="PF01739">
    <property type="entry name" value="CheR"/>
    <property type="match status" value="1"/>
</dbReference>
<dbReference type="CDD" id="cd16434">
    <property type="entry name" value="CheB-CheR_fusion"/>
    <property type="match status" value="1"/>
</dbReference>
<feature type="region of interest" description="Disordered" evidence="12">
    <location>
        <begin position="1"/>
        <end position="51"/>
    </location>
</feature>
<dbReference type="InterPro" id="IPR011102">
    <property type="entry name" value="Sig_transdc_His_kinase_HWE"/>
</dbReference>
<evidence type="ECO:0000259" key="14">
    <source>
        <dbReference type="PROSITE" id="PS50113"/>
    </source>
</evidence>
<dbReference type="SUPFAM" id="SSF52738">
    <property type="entry name" value="Methylesterase CheB, C-terminal domain"/>
    <property type="match status" value="1"/>
</dbReference>
<dbReference type="SUPFAM" id="SSF55785">
    <property type="entry name" value="PYP-like sensor domain (PAS domain)"/>
    <property type="match status" value="4"/>
</dbReference>
<feature type="domain" description="PAC" evidence="14">
    <location>
        <begin position="1226"/>
        <end position="1278"/>
    </location>
</feature>
<feature type="compositionally biased region" description="Basic and acidic residues" evidence="12">
    <location>
        <begin position="35"/>
        <end position="51"/>
    </location>
</feature>
<dbReference type="GO" id="GO:0000156">
    <property type="term" value="F:phosphorelay response regulator activity"/>
    <property type="evidence" value="ECO:0007669"/>
    <property type="project" value="InterPro"/>
</dbReference>
<name>A0A4R6AAK2_9RHOB</name>
<proteinExistence type="predicted"/>
<dbReference type="InterPro" id="IPR035909">
    <property type="entry name" value="CheB_C"/>
</dbReference>
<feature type="active site" evidence="10">
    <location>
        <position position="188"/>
    </location>
</feature>
<dbReference type="InterPro" id="IPR000014">
    <property type="entry name" value="PAS"/>
</dbReference>
<dbReference type="GO" id="GO:0005737">
    <property type="term" value="C:cytoplasm"/>
    <property type="evidence" value="ECO:0007669"/>
    <property type="project" value="InterPro"/>
</dbReference>
<dbReference type="PROSITE" id="PS50113">
    <property type="entry name" value="PAC"/>
    <property type="match status" value="1"/>
</dbReference>
<keyword evidence="6" id="KW-0808">Transferase</keyword>
<dbReference type="SUPFAM" id="SSF53335">
    <property type="entry name" value="S-adenosyl-L-methionine-dependent methyltransferases"/>
    <property type="match status" value="1"/>
</dbReference>
<dbReference type="Pfam" id="PF01339">
    <property type="entry name" value="CheB_methylest"/>
    <property type="match status" value="1"/>
</dbReference>
<evidence type="ECO:0000313" key="17">
    <source>
        <dbReference type="EMBL" id="TDL79774.1"/>
    </source>
</evidence>
<evidence type="ECO:0000259" key="13">
    <source>
        <dbReference type="PROSITE" id="PS50112"/>
    </source>
</evidence>
<dbReference type="PRINTS" id="PR00996">
    <property type="entry name" value="CHERMTFRASE"/>
</dbReference>
<dbReference type="SMART" id="SM00911">
    <property type="entry name" value="HWE_HK"/>
    <property type="match status" value="1"/>
</dbReference>
<dbReference type="GO" id="GO:0005524">
    <property type="term" value="F:ATP binding"/>
    <property type="evidence" value="ECO:0007669"/>
    <property type="project" value="UniProtKB-KW"/>
</dbReference>
<dbReference type="OrthoDB" id="9816309at2"/>
<evidence type="ECO:0000256" key="1">
    <source>
        <dbReference type="ARBA" id="ARBA00000085"/>
    </source>
</evidence>
<feature type="domain" description="PAS" evidence="13">
    <location>
        <begin position="1150"/>
        <end position="1224"/>
    </location>
</feature>
<sequence>MCAPAAMARTSRPAAAGRGPTDPRAGAATGRRRRTGDPHRPAPRCRGRDAAHRAGNMMSLPVIVGIGASAGGLSALKAFAGAIPPQSGLAYVVVQHHAPGGPAILGDLLNAQAAIPASAIEDGGAILPDRIHVLPPGVFVEIDGGRFRLLPHAPERGVRTPIDRFFDSLAATQGTRAVAVILSGTGADGTAGVRAVKARGGMALVQGSGDARFPAMPESAAATGLVDEVSRAAEMPGRILWMLRHRRAPGGTTAPDTPAREIETRLPEILDRLAAGDGPSFAGYKPGTLVRRVLRRMAVLRAPLVDAYLAALAASPAERTRLGQEFLIGVTRFFRDPPSFAALRDAALAPLLGRGQDGFRVWVPGCSTGEEVYSIAMQVADLRRSTGDRRPWKIFGTDIDRAALERARAGRFAEDALAHVPPDLRAGCIAAAGGGWKVSPELREMCVFAPHDLLGDPPFSRLDLISCRNVMIYLTADSQHALLQKFHYGLGAGGYLWLGPSETLGRSDTFFHTVSQAHRIYRRDDTIRPGFSAIADLSRHPVRPPAATRKKETPMIRGEVDLEDQAERLFLRRAAAPFAVVNRNDDMIYLSEAMTAFVRPSGGAVGIGIEDLLSRELRLPVQSAIRECRETGADAEIRDVTVGAGLFDVIGTPFPDDSDRVLVALNEVRLRDMPGPDTEAAGADADQGRELALARRRLTTLQRDYEGAEQKLRSTNEELLSMNEELQSSNEEIETSREELQSINEELETINAELSEKNRRLVEANSNLKNLLESTRIATLFIDQNDCLRLFTPEVTRLYGVQHRDIGRSIHDLASTVDYPQLREDAAEVRRTLQPVEREVRIEAEDRTFMAQLRPYRTVDDRLDGVVVLFIDLTDRIRAEREAQDNTRLLRERYAELESLYDKAPVGLSLMTPDLRWLRINEALAAINGFPVADHIGAAQADLIPETHARIADIQRRVIATREPSLGHVVSTRTPADPERLREFTIDYYPVIDEGEVFALGCCVHEITRQREMEREIAENEARMRRIFDQAPVGIAMHEGADLVTVYANPMMLDDLGGADLLGRPALDAVPDAADSDLFAAMREVFATGRPSEAFQTDGLLCRFPGDTGRRVFQCVVEPWVDRDGTTLGVITFAKDITAEALAQERERDSRERLQRLQDSLRAFVGMLDPDGTLTEVNATALERGGLTREDVIGRKFWNCYWWSWSDESRERLEAAVARAAAGEEIRYDAEVRMADDLHIVIDFQLVPIRDAAGRVAEIVPSGVDITQRLRAEERKDVLLSELEHRVKNVLATVQAVVRFTARMSDTAEEMAENMRSRIAAISRCHDALSARDWEGQTVRQLVEAEIAPYADHGDARFVFDGPDVMLDPTEALSLGLAFHELATNAAKYGAFSTPEGQVRVAVEPAARGFARLEWRETGGPPVAAPAREGFGSFLIGRLLERELDAEVTVDYAENGLICIVDRVIDTGEGEGDAR</sequence>
<reference evidence="17 18" key="1">
    <citation type="submission" date="2019-03" db="EMBL/GenBank/DDBJ databases">
        <title>Primorskyibacter sp. SS33 isolated from sediments.</title>
        <authorList>
            <person name="Xunke S."/>
        </authorList>
    </citation>
    <scope>NUCLEOTIDE SEQUENCE [LARGE SCALE GENOMIC DNA]</scope>
    <source>
        <strain evidence="17 18">SS33</strain>
    </source>
</reference>
<feature type="domain" description="CheR-type methyltransferase" evidence="16">
    <location>
        <begin position="278"/>
        <end position="524"/>
    </location>
</feature>
<dbReference type="Pfam" id="PF07536">
    <property type="entry name" value="HWE_HK"/>
    <property type="match status" value="1"/>
</dbReference>
<dbReference type="Gene3D" id="3.30.450.20">
    <property type="entry name" value="PAS domain"/>
    <property type="match status" value="4"/>
</dbReference>
<evidence type="ECO:0000256" key="12">
    <source>
        <dbReference type="SAM" id="MobiDB-lite"/>
    </source>
</evidence>
<dbReference type="PROSITE" id="PS50112">
    <property type="entry name" value="PAS"/>
    <property type="match status" value="1"/>
</dbReference>
<keyword evidence="7" id="KW-0547">Nucleotide-binding</keyword>
<feature type="domain" description="CheB-type methylesterase" evidence="15">
    <location>
        <begin position="57"/>
        <end position="240"/>
    </location>
</feature>
<evidence type="ECO:0000313" key="18">
    <source>
        <dbReference type="Proteomes" id="UP000295701"/>
    </source>
</evidence>
<organism evidence="17 18">
    <name type="scientific">Palleronia sediminis</name>
    <dbReference type="NCBI Taxonomy" id="2547833"/>
    <lineage>
        <taxon>Bacteria</taxon>
        <taxon>Pseudomonadati</taxon>
        <taxon>Pseudomonadota</taxon>
        <taxon>Alphaproteobacteria</taxon>
        <taxon>Rhodobacterales</taxon>
        <taxon>Roseobacteraceae</taxon>
        <taxon>Palleronia</taxon>
    </lineage>
</organism>
<evidence type="ECO:0000259" key="15">
    <source>
        <dbReference type="PROSITE" id="PS50122"/>
    </source>
</evidence>
<dbReference type="CDD" id="cd00130">
    <property type="entry name" value="PAS"/>
    <property type="match status" value="2"/>
</dbReference>
<feature type="compositionally biased region" description="Low complexity" evidence="12">
    <location>
        <begin position="1"/>
        <end position="16"/>
    </location>
</feature>
<evidence type="ECO:0000256" key="3">
    <source>
        <dbReference type="ARBA" id="ARBA00022553"/>
    </source>
</evidence>
<keyword evidence="11" id="KW-0175">Coiled coil</keyword>
<evidence type="ECO:0000256" key="9">
    <source>
        <dbReference type="ARBA" id="ARBA00022840"/>
    </source>
</evidence>
<evidence type="ECO:0000259" key="16">
    <source>
        <dbReference type="PROSITE" id="PS50123"/>
    </source>
</evidence>
<dbReference type="InterPro" id="IPR029063">
    <property type="entry name" value="SAM-dependent_MTases_sf"/>
</dbReference>
<evidence type="ECO:0000256" key="6">
    <source>
        <dbReference type="ARBA" id="ARBA00022679"/>
    </source>
</evidence>
<keyword evidence="5" id="KW-0288">FMN</keyword>
<keyword evidence="10" id="KW-0145">Chemotaxis</keyword>
<dbReference type="GO" id="GO:0008984">
    <property type="term" value="F:protein-glutamate methylesterase activity"/>
    <property type="evidence" value="ECO:0007669"/>
    <property type="project" value="InterPro"/>
</dbReference>
<dbReference type="EMBL" id="SNAA01000007">
    <property type="protein sequence ID" value="TDL79774.1"/>
    <property type="molecule type" value="Genomic_DNA"/>
</dbReference>
<dbReference type="NCBIfam" id="TIGR00229">
    <property type="entry name" value="sensory_box"/>
    <property type="match status" value="2"/>
</dbReference>
<evidence type="ECO:0000256" key="5">
    <source>
        <dbReference type="ARBA" id="ARBA00022643"/>
    </source>
</evidence>
<dbReference type="SUPFAM" id="SSF47757">
    <property type="entry name" value="Chemotaxis receptor methyltransferase CheR, N-terminal domain"/>
    <property type="match status" value="1"/>
</dbReference>
<accession>A0A4R6AAK2</accession>
<dbReference type="Gene3D" id="3.40.50.180">
    <property type="entry name" value="Methylesterase CheB, C-terminal domain"/>
    <property type="match status" value="1"/>
</dbReference>
<dbReference type="InterPro" id="IPR000673">
    <property type="entry name" value="Sig_transdc_resp-reg_Me-estase"/>
</dbReference>
<dbReference type="Gene3D" id="3.30.565.10">
    <property type="entry name" value="Histidine kinase-like ATPase, C-terminal domain"/>
    <property type="match status" value="1"/>
</dbReference>
<dbReference type="Pfam" id="PF13596">
    <property type="entry name" value="PAS_10"/>
    <property type="match status" value="1"/>
</dbReference>
<dbReference type="PROSITE" id="PS50123">
    <property type="entry name" value="CHER"/>
    <property type="match status" value="1"/>
</dbReference>
<feature type="coiled-coil region" evidence="11">
    <location>
        <begin position="691"/>
        <end position="774"/>
    </location>
</feature>
<dbReference type="InterPro" id="IPR000700">
    <property type="entry name" value="PAS-assoc_C"/>
</dbReference>
<dbReference type="GO" id="GO:0004673">
    <property type="term" value="F:protein histidine kinase activity"/>
    <property type="evidence" value="ECO:0007669"/>
    <property type="project" value="UniProtKB-EC"/>
</dbReference>
<keyword evidence="3" id="KW-0597">Phosphoprotein</keyword>
<feature type="active site" evidence="10">
    <location>
        <position position="69"/>
    </location>
</feature>
<comment type="caution">
    <text evidence="17">The sequence shown here is derived from an EMBL/GenBank/DDBJ whole genome shotgun (WGS) entry which is preliminary data.</text>
</comment>
<dbReference type="Proteomes" id="UP000295701">
    <property type="component" value="Unassembled WGS sequence"/>
</dbReference>
<dbReference type="GO" id="GO:0006935">
    <property type="term" value="P:chemotaxis"/>
    <property type="evidence" value="ECO:0007669"/>
    <property type="project" value="UniProtKB-UniRule"/>
</dbReference>
<dbReference type="InterPro" id="IPR050903">
    <property type="entry name" value="Bact_Chemotaxis_MeTrfase"/>
</dbReference>
<evidence type="ECO:0000256" key="2">
    <source>
        <dbReference type="ARBA" id="ARBA00012438"/>
    </source>
</evidence>
<dbReference type="InterPro" id="IPR022642">
    <property type="entry name" value="CheR_C"/>
</dbReference>
<keyword evidence="10" id="KW-0378">Hydrolase</keyword>
<dbReference type="InterPro" id="IPR013656">
    <property type="entry name" value="PAS_4"/>
</dbReference>
<dbReference type="Pfam" id="PF08448">
    <property type="entry name" value="PAS_4"/>
    <property type="match status" value="3"/>
</dbReference>
<evidence type="ECO:0000256" key="10">
    <source>
        <dbReference type="PROSITE-ProRule" id="PRU00050"/>
    </source>
</evidence>
<dbReference type="SMART" id="SM00091">
    <property type="entry name" value="PAS"/>
    <property type="match status" value="5"/>
</dbReference>
<dbReference type="PANTHER" id="PTHR24422:SF27">
    <property type="entry name" value="PROTEIN-GLUTAMATE O-METHYLTRANSFERASE"/>
    <property type="match status" value="1"/>
</dbReference>
<evidence type="ECO:0000256" key="4">
    <source>
        <dbReference type="ARBA" id="ARBA00022630"/>
    </source>
</evidence>
<dbReference type="InterPro" id="IPR035965">
    <property type="entry name" value="PAS-like_dom_sf"/>
</dbReference>
<dbReference type="InterPro" id="IPR036890">
    <property type="entry name" value="HATPase_C_sf"/>
</dbReference>
<dbReference type="GO" id="GO:0008757">
    <property type="term" value="F:S-adenosylmethionine-dependent methyltransferase activity"/>
    <property type="evidence" value="ECO:0007669"/>
    <property type="project" value="InterPro"/>
</dbReference>
<dbReference type="Gene3D" id="3.40.50.150">
    <property type="entry name" value="Vaccinia Virus protein VP39"/>
    <property type="match status" value="1"/>
</dbReference>
<gene>
    <name evidence="17" type="ORF">E2L08_07725</name>
</gene>
<dbReference type="FunFam" id="3.30.450.20:FF:000155">
    <property type="entry name" value="Sensor histidine kinase TodS"/>
    <property type="match status" value="1"/>
</dbReference>
<dbReference type="EC" id="2.7.13.3" evidence="2"/>
<dbReference type="PANTHER" id="PTHR24422">
    <property type="entry name" value="CHEMOTAXIS PROTEIN METHYLTRANSFERASE"/>
    <property type="match status" value="1"/>
</dbReference>
<comment type="catalytic activity">
    <reaction evidence="1">
        <text>ATP + protein L-histidine = ADP + protein N-phospho-L-histidine.</text>
        <dbReference type="EC" id="2.7.13.3"/>
    </reaction>
</comment>
<dbReference type="PROSITE" id="PS50122">
    <property type="entry name" value="CHEB"/>
    <property type="match status" value="1"/>
</dbReference>
<dbReference type="SMART" id="SM00138">
    <property type="entry name" value="MeTrc"/>
    <property type="match status" value="1"/>
</dbReference>
<keyword evidence="18" id="KW-1185">Reference proteome</keyword>
<protein>
    <recommendedName>
        <fullName evidence="2">histidine kinase</fullName>
        <ecNumber evidence="2">2.7.13.3</ecNumber>
    </recommendedName>
</protein>
<evidence type="ECO:0000256" key="11">
    <source>
        <dbReference type="SAM" id="Coils"/>
    </source>
</evidence>
<keyword evidence="4" id="KW-0285">Flavoprotein</keyword>